<gene>
    <name evidence="2" type="ORF">IW249_001682</name>
</gene>
<accession>A0ABS0JY05</accession>
<reference evidence="2 3" key="1">
    <citation type="submission" date="2020-11" db="EMBL/GenBank/DDBJ databases">
        <title>Sequencing the genomes of 1000 actinobacteria strains.</title>
        <authorList>
            <person name="Klenk H.-P."/>
        </authorList>
    </citation>
    <scope>NUCLEOTIDE SEQUENCE [LARGE SCALE GENOMIC DNA]</scope>
    <source>
        <strain evidence="2 3">DSM 101695</strain>
    </source>
</reference>
<dbReference type="RefSeq" id="WP_307788548.1">
    <property type="nucleotide sequence ID" value="NZ_JADOTY010000001.1"/>
</dbReference>
<evidence type="ECO:0000256" key="1">
    <source>
        <dbReference type="SAM" id="SignalP"/>
    </source>
</evidence>
<feature type="chain" id="PRO_5046658493" description="Peptidase inhibitor family I36" evidence="1">
    <location>
        <begin position="25"/>
        <end position="127"/>
    </location>
</feature>
<organism evidence="2 3">
    <name type="scientific">Micromonospora vinacea</name>
    <dbReference type="NCBI Taxonomy" id="709878"/>
    <lineage>
        <taxon>Bacteria</taxon>
        <taxon>Bacillati</taxon>
        <taxon>Actinomycetota</taxon>
        <taxon>Actinomycetes</taxon>
        <taxon>Micromonosporales</taxon>
        <taxon>Micromonosporaceae</taxon>
        <taxon>Micromonospora</taxon>
    </lineage>
</organism>
<evidence type="ECO:0008006" key="4">
    <source>
        <dbReference type="Google" id="ProtNLM"/>
    </source>
</evidence>
<protein>
    <recommendedName>
        <fullName evidence="4">Peptidase inhibitor family I36</fullName>
    </recommendedName>
</protein>
<evidence type="ECO:0000313" key="3">
    <source>
        <dbReference type="Proteomes" id="UP000631791"/>
    </source>
</evidence>
<keyword evidence="1" id="KW-0732">Signal</keyword>
<proteinExistence type="predicted"/>
<evidence type="ECO:0000313" key="2">
    <source>
        <dbReference type="EMBL" id="MBG6101268.1"/>
    </source>
</evidence>
<keyword evidence="3" id="KW-1185">Reference proteome</keyword>
<name>A0ABS0JY05_9ACTN</name>
<dbReference type="EMBL" id="JADOTY010000001">
    <property type="protein sequence ID" value="MBG6101268.1"/>
    <property type="molecule type" value="Genomic_DNA"/>
</dbReference>
<dbReference type="Proteomes" id="UP000631791">
    <property type="component" value="Unassembled WGS sequence"/>
</dbReference>
<sequence>MLLKPFAIAGVIAGVLAVAPPASAAPQSGAGVYPPGNCQPGTFCVWPHWDHPNGVPTATPSLVTTTEWNGNITGFNYYNYTNRNAEISWSFTTQGMTLTGTDCAPPGDGFFYVPMTVTKVSWRTHAC</sequence>
<comment type="caution">
    <text evidence="2">The sequence shown here is derived from an EMBL/GenBank/DDBJ whole genome shotgun (WGS) entry which is preliminary data.</text>
</comment>
<feature type="signal peptide" evidence="1">
    <location>
        <begin position="1"/>
        <end position="24"/>
    </location>
</feature>